<dbReference type="Proteomes" id="UP000001623">
    <property type="component" value="Chromosome"/>
</dbReference>
<accession>F7Y170</accession>
<organism evidence="1 2">
    <name type="scientific">Mesorhizobium opportunistum (strain LMG 24607 / HAMBI 3007 / WSM2075)</name>
    <dbReference type="NCBI Taxonomy" id="536019"/>
    <lineage>
        <taxon>Bacteria</taxon>
        <taxon>Pseudomonadati</taxon>
        <taxon>Pseudomonadota</taxon>
        <taxon>Alphaproteobacteria</taxon>
        <taxon>Hyphomicrobiales</taxon>
        <taxon>Phyllobacteriaceae</taxon>
        <taxon>Mesorhizobium</taxon>
    </lineage>
</organism>
<gene>
    <name evidence="1" type="ordered locus">Mesop_4935</name>
</gene>
<dbReference type="eggNOG" id="ENOG5032WBI">
    <property type="taxonomic scope" value="Bacteria"/>
</dbReference>
<proteinExistence type="predicted"/>
<dbReference type="HOGENOM" id="CLU_067803_0_0_5"/>
<dbReference type="KEGG" id="mop:Mesop_4935"/>
<sequence length="316" mass="34347">MHKICMLTVSAVSICLEGCGIRPLPQDVTKYNTSDIVRHIRCETREAIKHQLIAWLEDRGKHGDPAAIRVAQDIRDKKDPRKIIYDGLKPDTVYAIGLFAQTVVAYAFTFDMTVASNNTFGMNFLDTLHSGAKNTLGIGAGMNLSRNNIRTLTAADTFASLYTDVGNNYCDNELKEANYLYPITGKIGMDEQISDFVDNSIFNSLAGKDGSTSGPETEADSLDFETVVTGNINPKITLAGASGLTDVSYIGSITRTDKHKVIIGFSLPVGGKGSADVKEFVGKYISGSGDATMRRAYRVIDQAKQDQLLSRAIVLN</sequence>
<dbReference type="EMBL" id="CP002279">
    <property type="protein sequence ID" value="AEH89355.1"/>
    <property type="molecule type" value="Genomic_DNA"/>
</dbReference>
<dbReference type="AlphaFoldDB" id="F7Y170"/>
<protein>
    <submittedName>
        <fullName evidence="1">Uncharacterized protein</fullName>
    </submittedName>
</protein>
<reference evidence="1 2" key="1">
    <citation type="submission" date="2010-10" db="EMBL/GenBank/DDBJ databases">
        <title>Complete sequence of Mesorhizobium opportunistum WSM2075.</title>
        <authorList>
            <consortium name="US DOE Joint Genome Institute"/>
            <person name="Lucas S."/>
            <person name="Copeland A."/>
            <person name="Lapidus A."/>
            <person name="Cheng J.-F."/>
            <person name="Bruce D."/>
            <person name="Goodwin L."/>
            <person name="Pitluck S."/>
            <person name="Chertkov O."/>
            <person name="Misra M."/>
            <person name="Detter J.C."/>
            <person name="Han C."/>
            <person name="Tapia R."/>
            <person name="Land M."/>
            <person name="Hauser L."/>
            <person name="Kyrpides N."/>
            <person name="Ovchinnikova G."/>
            <person name="Mavrommatis K.M."/>
            <person name="Tiwari R.P."/>
            <person name="Howieson J.G."/>
            <person name="O'Hara G.W."/>
            <person name="Nandasena K.G."/>
            <person name="Woyke T."/>
        </authorList>
    </citation>
    <scope>NUCLEOTIDE SEQUENCE [LARGE SCALE GENOMIC DNA]</scope>
    <source>
        <strain evidence="2">LMG 24607 / HAMBI 3007 / WSM2075</strain>
    </source>
</reference>
<name>F7Y170_MESOW</name>
<evidence type="ECO:0000313" key="1">
    <source>
        <dbReference type="EMBL" id="AEH89355.1"/>
    </source>
</evidence>
<evidence type="ECO:0000313" key="2">
    <source>
        <dbReference type="Proteomes" id="UP000001623"/>
    </source>
</evidence>